<feature type="compositionally biased region" description="Basic residues" evidence="1">
    <location>
        <begin position="212"/>
        <end position="229"/>
    </location>
</feature>
<accession>A0A4C1ZMC9</accession>
<name>A0A4C1ZMC9_EUMVA</name>
<reference evidence="2 3" key="1">
    <citation type="journal article" date="2019" name="Commun. Biol.">
        <title>The bagworm genome reveals a unique fibroin gene that provides high tensile strength.</title>
        <authorList>
            <person name="Kono N."/>
            <person name="Nakamura H."/>
            <person name="Ohtoshi R."/>
            <person name="Tomita M."/>
            <person name="Numata K."/>
            <person name="Arakawa K."/>
        </authorList>
    </citation>
    <scope>NUCLEOTIDE SEQUENCE [LARGE SCALE GENOMIC DNA]</scope>
</reference>
<feature type="compositionally biased region" description="Pro residues" evidence="1">
    <location>
        <begin position="242"/>
        <end position="256"/>
    </location>
</feature>
<feature type="region of interest" description="Disordered" evidence="1">
    <location>
        <begin position="174"/>
        <end position="265"/>
    </location>
</feature>
<dbReference type="AlphaFoldDB" id="A0A4C1ZMC9"/>
<organism evidence="2 3">
    <name type="scientific">Eumeta variegata</name>
    <name type="common">Bagworm moth</name>
    <name type="synonym">Eumeta japonica</name>
    <dbReference type="NCBI Taxonomy" id="151549"/>
    <lineage>
        <taxon>Eukaryota</taxon>
        <taxon>Metazoa</taxon>
        <taxon>Ecdysozoa</taxon>
        <taxon>Arthropoda</taxon>
        <taxon>Hexapoda</taxon>
        <taxon>Insecta</taxon>
        <taxon>Pterygota</taxon>
        <taxon>Neoptera</taxon>
        <taxon>Endopterygota</taxon>
        <taxon>Lepidoptera</taxon>
        <taxon>Glossata</taxon>
        <taxon>Ditrysia</taxon>
        <taxon>Tineoidea</taxon>
        <taxon>Psychidae</taxon>
        <taxon>Oiketicinae</taxon>
        <taxon>Eumeta</taxon>
    </lineage>
</organism>
<dbReference type="EMBL" id="BGZK01002050">
    <property type="protein sequence ID" value="GBP90041.1"/>
    <property type="molecule type" value="Genomic_DNA"/>
</dbReference>
<sequence>MLRREGNKRSARQLITGLGGRYILSDLCGSEGTSSESTAGGGGSGHWRRRAAGAAGGGAAPGAGIFKAPRREGCTDFQKVTYGTGAPRPDPRPGVRWACRKDSVSAFITRAGRVSAAVVRFSRNDGAGAGGGRRPRPRPCENRIGDGSDCLAVAPPYSPTSRFKSCDLNIVHRQGSGARPAGEGRLRRGRRRSSGAGRSGAGHRGSVSRRAPGGRRPRERSAAARRIRSARVERSPFNALFPAPPPPPSPPPPTPRAPGAVAARR</sequence>
<evidence type="ECO:0000256" key="1">
    <source>
        <dbReference type="SAM" id="MobiDB-lite"/>
    </source>
</evidence>
<dbReference type="Proteomes" id="UP000299102">
    <property type="component" value="Unassembled WGS sequence"/>
</dbReference>
<feature type="region of interest" description="Disordered" evidence="1">
    <location>
        <begin position="123"/>
        <end position="147"/>
    </location>
</feature>
<evidence type="ECO:0000313" key="3">
    <source>
        <dbReference type="Proteomes" id="UP000299102"/>
    </source>
</evidence>
<comment type="caution">
    <text evidence="2">The sequence shown here is derived from an EMBL/GenBank/DDBJ whole genome shotgun (WGS) entry which is preliminary data.</text>
</comment>
<feature type="region of interest" description="Disordered" evidence="1">
    <location>
        <begin position="33"/>
        <end position="67"/>
    </location>
</feature>
<gene>
    <name evidence="2" type="ORF">EVAR_68382_1</name>
</gene>
<proteinExistence type="predicted"/>
<protein>
    <submittedName>
        <fullName evidence="2">Uncharacterized protein</fullName>
    </submittedName>
</protein>
<evidence type="ECO:0000313" key="2">
    <source>
        <dbReference type="EMBL" id="GBP90041.1"/>
    </source>
</evidence>
<keyword evidence="3" id="KW-1185">Reference proteome</keyword>